<evidence type="ECO:0000313" key="5">
    <source>
        <dbReference type="Proteomes" id="UP001629113"/>
    </source>
</evidence>
<dbReference type="SMART" id="SM00603">
    <property type="entry name" value="LCCL"/>
    <property type="match status" value="1"/>
</dbReference>
<dbReference type="PANTHER" id="PTHR31331">
    <property type="entry name" value="LCCL DOMAIN PROTEIN (AFU_ORTHOLOGUE AFUA_5G08630)"/>
    <property type="match status" value="1"/>
</dbReference>
<feature type="transmembrane region" description="Helical" evidence="2">
    <location>
        <begin position="306"/>
        <end position="324"/>
    </location>
</feature>
<feature type="domain" description="LCCL" evidence="3">
    <location>
        <begin position="186"/>
        <end position="283"/>
    </location>
</feature>
<dbReference type="PROSITE" id="PS50820">
    <property type="entry name" value="LCCL"/>
    <property type="match status" value="1"/>
</dbReference>
<dbReference type="InterPro" id="IPR036609">
    <property type="entry name" value="LCCL_sf"/>
</dbReference>
<feature type="transmembrane region" description="Helical" evidence="2">
    <location>
        <begin position="393"/>
        <end position="410"/>
    </location>
</feature>
<keyword evidence="5" id="KW-1185">Reference proteome</keyword>
<keyword evidence="2" id="KW-0812">Transmembrane</keyword>
<feature type="compositionally biased region" description="Acidic residues" evidence="1">
    <location>
        <begin position="18"/>
        <end position="56"/>
    </location>
</feature>
<dbReference type="EMBL" id="JBFCZG010000002">
    <property type="protein sequence ID" value="KAL3425483.1"/>
    <property type="molecule type" value="Genomic_DNA"/>
</dbReference>
<dbReference type="InterPro" id="IPR004043">
    <property type="entry name" value="LCCL"/>
</dbReference>
<feature type="transmembrane region" description="Helical" evidence="2">
    <location>
        <begin position="430"/>
        <end position="451"/>
    </location>
</feature>
<feature type="region of interest" description="Disordered" evidence="1">
    <location>
        <begin position="1"/>
        <end position="71"/>
    </location>
</feature>
<sequence>MSTLLHGPGSESYGRPEDDGESEFDEEEGLGLVSEMEELELDNDDDNDGSGDDNDEPATPTTRRRYRHRHRHHHRHGSSWFRRCTQQMADWSAGPVPAQVQKIQPWFASLQEAPLRLLDQYVSEGRTKKEKKRYQMLLLCFVYTSWILIFGTLVVLAHTAPDVVSPFSGPTRTLGCTDTLWQPQNTCGLNGLDCRPFDNATFAFRCPADCASTKVWNPRTVGAQDLIYRPFVIGSGVYRGDSFLCSSAIHGGLVTDEAGGCGIVARMGEYSNFTAVQRNGIESAAFDSYFPLTFTFLDVSCKTSDGRWALLLVSFAFTTLLSLFTTSPAVLFFSTFTGVFAHVGLVSDPPEIMDLAELISNLVGKFLPAAFCVFVVYLYCVRLEGLRAQVEKTVLWLGGCWFGALSNYTLDWIPISRLTAHDIRTQPGAKVALAIIVLLLVCILFQQIYYFRREGRLRRYLSFYAFLVTVIALLVTFSSLKLRLHHYFFSLLLLPGTSLQTRPSLLYQGLLVGLFINGIARWGFDPVLQSDSVLRGDGRYGSLLPAVPTPSISPPTNITFDFRFPTPMPDFMGEQFNGVSVLVNDVERFRAYVDDIPDHRVFAWHRNSTAKEYFRFAYLQGEQAFDYTHASIWLGNGTWLAGKSGED</sequence>
<feature type="transmembrane region" description="Helical" evidence="2">
    <location>
        <begin position="358"/>
        <end position="381"/>
    </location>
</feature>
<feature type="transmembrane region" description="Helical" evidence="2">
    <location>
        <begin position="136"/>
        <end position="157"/>
    </location>
</feature>
<protein>
    <submittedName>
        <fullName evidence="4">LCCL domain-containing protein</fullName>
    </submittedName>
</protein>
<keyword evidence="2" id="KW-1133">Transmembrane helix</keyword>
<evidence type="ECO:0000259" key="3">
    <source>
        <dbReference type="PROSITE" id="PS50820"/>
    </source>
</evidence>
<dbReference type="Proteomes" id="UP001629113">
    <property type="component" value="Unassembled WGS sequence"/>
</dbReference>
<dbReference type="InterPro" id="IPR051957">
    <property type="entry name" value="CRISP-LCCL_domain"/>
</dbReference>
<organism evidence="4 5">
    <name type="scientific">Phlyctema vagabunda</name>
    <dbReference type="NCBI Taxonomy" id="108571"/>
    <lineage>
        <taxon>Eukaryota</taxon>
        <taxon>Fungi</taxon>
        <taxon>Dikarya</taxon>
        <taxon>Ascomycota</taxon>
        <taxon>Pezizomycotina</taxon>
        <taxon>Leotiomycetes</taxon>
        <taxon>Helotiales</taxon>
        <taxon>Dermateaceae</taxon>
        <taxon>Phlyctema</taxon>
    </lineage>
</organism>
<dbReference type="SUPFAM" id="SSF69848">
    <property type="entry name" value="LCCL domain"/>
    <property type="match status" value="1"/>
</dbReference>
<dbReference type="Gene3D" id="2.170.130.20">
    <property type="entry name" value="LCCL-like domain"/>
    <property type="match status" value="1"/>
</dbReference>
<keyword evidence="2" id="KW-0472">Membrane</keyword>
<accession>A0ABR4PQM2</accession>
<gene>
    <name evidence="4" type="ORF">PVAG01_02274</name>
</gene>
<evidence type="ECO:0000313" key="4">
    <source>
        <dbReference type="EMBL" id="KAL3425483.1"/>
    </source>
</evidence>
<feature type="transmembrane region" description="Helical" evidence="2">
    <location>
        <begin position="463"/>
        <end position="484"/>
    </location>
</feature>
<comment type="caution">
    <text evidence="4">The sequence shown here is derived from an EMBL/GenBank/DDBJ whole genome shotgun (WGS) entry which is preliminary data.</text>
</comment>
<feature type="compositionally biased region" description="Basic residues" evidence="1">
    <location>
        <begin position="62"/>
        <end position="71"/>
    </location>
</feature>
<proteinExistence type="predicted"/>
<name>A0ABR4PQM2_9HELO</name>
<evidence type="ECO:0000256" key="1">
    <source>
        <dbReference type="SAM" id="MobiDB-lite"/>
    </source>
</evidence>
<dbReference type="PANTHER" id="PTHR31331:SF8">
    <property type="entry name" value="LCCL DOMAIN PROTEIN (AFU_ORTHOLOGUE AFUA_5G02970)"/>
    <property type="match status" value="1"/>
</dbReference>
<dbReference type="Pfam" id="PF03815">
    <property type="entry name" value="LCCL"/>
    <property type="match status" value="1"/>
</dbReference>
<evidence type="ECO:0000256" key="2">
    <source>
        <dbReference type="SAM" id="Phobius"/>
    </source>
</evidence>
<reference evidence="4 5" key="1">
    <citation type="submission" date="2024-06" db="EMBL/GenBank/DDBJ databases">
        <title>Complete genome of Phlyctema vagabunda strain 19-DSS-EL-015.</title>
        <authorList>
            <person name="Fiorenzani C."/>
        </authorList>
    </citation>
    <scope>NUCLEOTIDE SEQUENCE [LARGE SCALE GENOMIC DNA]</scope>
    <source>
        <strain evidence="4 5">19-DSS-EL-015</strain>
    </source>
</reference>